<dbReference type="EMBL" id="JBBMEX010000002">
    <property type="protein sequence ID" value="MEQ2556676.1"/>
    <property type="molecule type" value="Genomic_DNA"/>
</dbReference>
<dbReference type="RefSeq" id="WP_353529675.1">
    <property type="nucleotide sequence ID" value="NZ_JBBMEX010000002.1"/>
</dbReference>
<sequence length="356" mass="41148">MKKKILYIAEAFGGGVFTYFTELANAVAEEYEVLIAYAKRAETPENFERFFRPDIRFVEILHFQRSVNPLQDFKAMQEIRHLVREYDPDIIHLHSSKAGFCGRMAINCKKHRVYYTPHGYAFLKQDDSALKRKIYFLAEKVLSMSHAKVIGVSKGEYEEALKLTKNAMYINNGIDITKIPKSGKKEFDREHPVICTLGRISFPKNPSMFNRIAESFPEWKFIWIGDGDLRSELTASNIEITGWMDREEATEQLARADVFLIPSLWEGLPVALLEAMYQEKLCIASRVIGNRDVMIDGKNGFLADRYEDYVRILKDVSSGKIPVEEIQKRAKQDVIESYSTTKMCGEYLRVYREDTK</sequence>
<name>A0ABV1HBQ7_9FIRM</name>
<organism evidence="3 4">
    <name type="scientific">Maccoyibacter intestinihominis</name>
    <dbReference type="NCBI Taxonomy" id="3133499"/>
    <lineage>
        <taxon>Bacteria</taxon>
        <taxon>Bacillati</taxon>
        <taxon>Bacillota</taxon>
        <taxon>Clostridia</taxon>
        <taxon>Lachnospirales</taxon>
        <taxon>Lachnospiraceae</taxon>
        <taxon>Maccoyibacter</taxon>
    </lineage>
</organism>
<dbReference type="Pfam" id="PF13439">
    <property type="entry name" value="Glyco_transf_4"/>
    <property type="match status" value="1"/>
</dbReference>
<dbReference type="Pfam" id="PF00534">
    <property type="entry name" value="Glycos_transf_1"/>
    <property type="match status" value="1"/>
</dbReference>
<evidence type="ECO:0000313" key="4">
    <source>
        <dbReference type="Proteomes" id="UP001454489"/>
    </source>
</evidence>
<protein>
    <submittedName>
        <fullName evidence="3">Glycosyltransferase</fullName>
        <ecNumber evidence="3">2.4.-.-</ecNumber>
    </submittedName>
</protein>
<feature type="domain" description="Glycosyltransferase subfamily 4-like N-terminal" evidence="2">
    <location>
        <begin position="14"/>
        <end position="177"/>
    </location>
</feature>
<keyword evidence="3" id="KW-0328">Glycosyltransferase</keyword>
<dbReference type="PANTHER" id="PTHR45947:SF3">
    <property type="entry name" value="SULFOQUINOVOSYL TRANSFERASE SQD2"/>
    <property type="match status" value="1"/>
</dbReference>
<comment type="caution">
    <text evidence="3">The sequence shown here is derived from an EMBL/GenBank/DDBJ whole genome shotgun (WGS) entry which is preliminary data.</text>
</comment>
<dbReference type="InterPro" id="IPR028098">
    <property type="entry name" value="Glyco_trans_4-like_N"/>
</dbReference>
<evidence type="ECO:0000259" key="2">
    <source>
        <dbReference type="Pfam" id="PF13439"/>
    </source>
</evidence>
<evidence type="ECO:0000313" key="3">
    <source>
        <dbReference type="EMBL" id="MEQ2556676.1"/>
    </source>
</evidence>
<accession>A0ABV1HBQ7</accession>
<feature type="domain" description="Glycosyl transferase family 1" evidence="1">
    <location>
        <begin position="183"/>
        <end position="332"/>
    </location>
</feature>
<dbReference type="EC" id="2.4.-.-" evidence="3"/>
<gene>
    <name evidence="3" type="ORF">WMO43_02105</name>
</gene>
<proteinExistence type="predicted"/>
<dbReference type="InterPro" id="IPR001296">
    <property type="entry name" value="Glyco_trans_1"/>
</dbReference>
<dbReference type="Proteomes" id="UP001454489">
    <property type="component" value="Unassembled WGS sequence"/>
</dbReference>
<keyword evidence="3" id="KW-0808">Transferase</keyword>
<dbReference type="Gene3D" id="3.40.50.2000">
    <property type="entry name" value="Glycogen Phosphorylase B"/>
    <property type="match status" value="2"/>
</dbReference>
<evidence type="ECO:0000259" key="1">
    <source>
        <dbReference type="Pfam" id="PF00534"/>
    </source>
</evidence>
<reference evidence="3 4" key="1">
    <citation type="submission" date="2024-03" db="EMBL/GenBank/DDBJ databases">
        <title>Human intestinal bacterial collection.</title>
        <authorList>
            <person name="Pauvert C."/>
            <person name="Hitch T.C.A."/>
            <person name="Clavel T."/>
        </authorList>
    </citation>
    <scope>NUCLEOTIDE SEQUENCE [LARGE SCALE GENOMIC DNA]</scope>
    <source>
        <strain evidence="3 4">CLA-AA-H185</strain>
    </source>
</reference>
<dbReference type="GO" id="GO:0016757">
    <property type="term" value="F:glycosyltransferase activity"/>
    <property type="evidence" value="ECO:0007669"/>
    <property type="project" value="UniProtKB-KW"/>
</dbReference>
<dbReference type="SUPFAM" id="SSF53756">
    <property type="entry name" value="UDP-Glycosyltransferase/glycogen phosphorylase"/>
    <property type="match status" value="1"/>
</dbReference>
<dbReference type="InterPro" id="IPR050194">
    <property type="entry name" value="Glycosyltransferase_grp1"/>
</dbReference>
<keyword evidence="4" id="KW-1185">Reference proteome</keyword>
<dbReference type="PANTHER" id="PTHR45947">
    <property type="entry name" value="SULFOQUINOVOSYL TRANSFERASE SQD2"/>
    <property type="match status" value="1"/>
</dbReference>